<accession>A0A2R8B6B7</accession>
<proteinExistence type="predicted"/>
<organism evidence="2 3">
    <name type="scientific">Albidovulum aquaemixtae</name>
    <dbReference type="NCBI Taxonomy" id="1542388"/>
    <lineage>
        <taxon>Bacteria</taxon>
        <taxon>Pseudomonadati</taxon>
        <taxon>Pseudomonadota</taxon>
        <taxon>Alphaproteobacteria</taxon>
        <taxon>Rhodobacterales</taxon>
        <taxon>Paracoccaceae</taxon>
        <taxon>Albidovulum</taxon>
    </lineage>
</organism>
<evidence type="ECO:0000313" key="2">
    <source>
        <dbReference type="EMBL" id="SPH18112.1"/>
    </source>
</evidence>
<feature type="transmembrane region" description="Helical" evidence="1">
    <location>
        <begin position="36"/>
        <end position="54"/>
    </location>
</feature>
<dbReference type="RefSeq" id="WP_181366386.1">
    <property type="nucleotide sequence ID" value="NZ_OMOQ01000001.1"/>
</dbReference>
<gene>
    <name evidence="2" type="ORF">DEA8626_01642</name>
</gene>
<sequence>MPHARFVMILLAVIAAAGATLWLAARAGLEAGTEGAALWALPPLVAAGILMIIARRK</sequence>
<keyword evidence="1" id="KW-0472">Membrane</keyword>
<protein>
    <submittedName>
        <fullName evidence="2">Uncharacterized protein</fullName>
    </submittedName>
</protein>
<keyword evidence="1" id="KW-1133">Transmembrane helix</keyword>
<keyword evidence="1" id="KW-0812">Transmembrane</keyword>
<dbReference type="EMBL" id="OMOQ01000001">
    <property type="protein sequence ID" value="SPH18112.1"/>
    <property type="molecule type" value="Genomic_DNA"/>
</dbReference>
<name>A0A2R8B6B7_9RHOB</name>
<dbReference type="Proteomes" id="UP000244924">
    <property type="component" value="Unassembled WGS sequence"/>
</dbReference>
<evidence type="ECO:0000313" key="3">
    <source>
        <dbReference type="Proteomes" id="UP000244924"/>
    </source>
</evidence>
<reference evidence="2 3" key="1">
    <citation type="submission" date="2018-03" db="EMBL/GenBank/DDBJ databases">
        <authorList>
            <person name="Keele B.F."/>
        </authorList>
    </citation>
    <scope>NUCLEOTIDE SEQUENCE [LARGE SCALE GENOMIC DNA]</scope>
    <source>
        <strain evidence="2 3">CECT 8626</strain>
    </source>
</reference>
<dbReference type="AlphaFoldDB" id="A0A2R8B6B7"/>
<evidence type="ECO:0000256" key="1">
    <source>
        <dbReference type="SAM" id="Phobius"/>
    </source>
</evidence>
<keyword evidence="3" id="KW-1185">Reference proteome</keyword>